<dbReference type="Gene3D" id="3.40.50.720">
    <property type="entry name" value="NAD(P)-binding Rossmann-like Domain"/>
    <property type="match status" value="1"/>
</dbReference>
<dbReference type="GO" id="GO:0005829">
    <property type="term" value="C:cytosol"/>
    <property type="evidence" value="ECO:0007669"/>
    <property type="project" value="TreeGrafter"/>
</dbReference>
<comment type="cofactor">
    <cofactor evidence="2 7">
        <name>NAD(+)</name>
        <dbReference type="ChEBI" id="CHEBI:57540"/>
    </cofactor>
</comment>
<dbReference type="PRINTS" id="PR01713">
    <property type="entry name" value="NUCEPIMERASE"/>
</dbReference>
<comment type="catalytic activity">
    <reaction evidence="7">
        <text>UDP-alpha-D-glucose = UDP-alpha-D-galactose</text>
        <dbReference type="Rhea" id="RHEA:22168"/>
        <dbReference type="ChEBI" id="CHEBI:58885"/>
        <dbReference type="ChEBI" id="CHEBI:66914"/>
        <dbReference type="EC" id="5.1.3.2"/>
    </reaction>
</comment>
<evidence type="ECO:0000256" key="7">
    <source>
        <dbReference type="RuleBase" id="RU366046"/>
    </source>
</evidence>
<keyword evidence="7" id="KW-0119">Carbohydrate metabolism</keyword>
<evidence type="ECO:0000256" key="5">
    <source>
        <dbReference type="ARBA" id="ARBA00023144"/>
    </source>
</evidence>
<gene>
    <name evidence="9" type="ORF">CINCED_3A003800</name>
</gene>
<evidence type="ECO:0000256" key="3">
    <source>
        <dbReference type="ARBA" id="ARBA00002760"/>
    </source>
</evidence>
<dbReference type="PANTHER" id="PTHR43725">
    <property type="entry name" value="UDP-GLUCOSE 4-EPIMERASE"/>
    <property type="match status" value="1"/>
</dbReference>
<keyword evidence="4 7" id="KW-0520">NAD</keyword>
<feature type="domain" description="NAD(P)-binding" evidence="8">
    <location>
        <begin position="8"/>
        <end position="333"/>
    </location>
</feature>
<sequence length="360" mass="40149">MTNIKTVFVTGGAGYIGSHCVLSLLEAGYDVVAIDNFANSVGQEKAASLDRVCQITGKEVIFYKCDLLDIQQLDEIFNKHKFDCVIHFAAMKSVGESMKQPLIYYKNNIIGAMNLLEVMALHKCYQLVFSSSCTVYGNPAFLPITEDHPIGNVTNVYGRTKYFIEEILKDTVNSDQKWNIISLRYFNPVGAHSSGLIGEDPTTNFSNLMPYIAQVALGKKTSLSIYGEDYATSDGTGIRDYVHVMDLAEGHVAALKKIQSNKVDLKVYNLGSGQGTSVLEFVKTFEKVTGVKVPYTIEARREGDIESMYANCDLAKKDLGWTAKYNLEDMCRDFWKWQTMNPNGYKKSETTTKNGKTNSH</sequence>
<proteinExistence type="inferred from homology"/>
<dbReference type="NCBIfam" id="NF007956">
    <property type="entry name" value="PRK10675.1"/>
    <property type="match status" value="1"/>
</dbReference>
<dbReference type="Proteomes" id="UP000325440">
    <property type="component" value="Unassembled WGS sequence"/>
</dbReference>
<dbReference type="EMBL" id="CABPRJ010001483">
    <property type="protein sequence ID" value="VVC38585.1"/>
    <property type="molecule type" value="Genomic_DNA"/>
</dbReference>
<evidence type="ECO:0000256" key="1">
    <source>
        <dbReference type="ARBA" id="ARBA00000014"/>
    </source>
</evidence>
<protein>
    <recommendedName>
        <fullName evidence="7">UDP-glucose 4-epimerase</fullName>
        <ecNumber evidence="7">5.1.3.2</ecNumber>
    </recommendedName>
</protein>
<dbReference type="InterPro" id="IPR036291">
    <property type="entry name" value="NAD(P)-bd_dom_sf"/>
</dbReference>
<name>A0A5E4N7W4_9HEMI</name>
<dbReference type="InterPro" id="IPR016040">
    <property type="entry name" value="NAD(P)-bd_dom"/>
</dbReference>
<dbReference type="Gene3D" id="3.90.25.10">
    <property type="entry name" value="UDP-galactose 4-epimerase, domain 1"/>
    <property type="match status" value="1"/>
</dbReference>
<dbReference type="GO" id="GO:0003978">
    <property type="term" value="F:UDP-glucose 4-epimerase activity"/>
    <property type="evidence" value="ECO:0007669"/>
    <property type="project" value="UniProtKB-UniRule"/>
</dbReference>
<dbReference type="InterPro" id="IPR005886">
    <property type="entry name" value="UDP_G4E"/>
</dbReference>
<reference evidence="9 10" key="1">
    <citation type="submission" date="2019-08" db="EMBL/GenBank/DDBJ databases">
        <authorList>
            <person name="Alioto T."/>
            <person name="Alioto T."/>
            <person name="Gomez Garrido J."/>
        </authorList>
    </citation>
    <scope>NUCLEOTIDE SEQUENCE [LARGE SCALE GENOMIC DNA]</scope>
</reference>
<dbReference type="Pfam" id="PF16363">
    <property type="entry name" value="GDP_Man_Dehyd"/>
    <property type="match status" value="1"/>
</dbReference>
<organism evidence="9 10">
    <name type="scientific">Cinara cedri</name>
    <dbReference type="NCBI Taxonomy" id="506608"/>
    <lineage>
        <taxon>Eukaryota</taxon>
        <taxon>Metazoa</taxon>
        <taxon>Ecdysozoa</taxon>
        <taxon>Arthropoda</taxon>
        <taxon>Hexapoda</taxon>
        <taxon>Insecta</taxon>
        <taxon>Pterygota</taxon>
        <taxon>Neoptera</taxon>
        <taxon>Paraneoptera</taxon>
        <taxon>Hemiptera</taxon>
        <taxon>Sternorrhyncha</taxon>
        <taxon>Aphidomorpha</taxon>
        <taxon>Aphidoidea</taxon>
        <taxon>Aphididae</taxon>
        <taxon>Lachninae</taxon>
        <taxon>Cinara</taxon>
    </lineage>
</organism>
<dbReference type="EC" id="5.1.3.2" evidence="7"/>
<keyword evidence="10" id="KW-1185">Reference proteome</keyword>
<comment type="function">
    <text evidence="3">Catalyzes two distinct but analogous reactions: the reversible epimerization of UDP-glucose to UDP-galactose and the reversible epimerization of UDP-N-acetylglucosamine to UDP-N-acetylgalactosamine. The reaction with UDP-Gal plays a critical role in the Leloir pathway of galactose catabolism in which galactose is converted to the glycolytic intermediate glucose 6-phosphate. It contributes to the catabolism of dietary galactose and enables the endogenous biosynthesis of both UDP-Gal and UDP-GalNAc when exogenous sources are limited. Both UDP-sugar interconversions are important in the synthesis of glycoproteins and glycolipids.</text>
</comment>
<comment type="catalytic activity">
    <reaction evidence="1">
        <text>UDP-N-acetyl-alpha-D-glucosamine = UDP-N-acetyl-alpha-D-galactosamine</text>
        <dbReference type="Rhea" id="RHEA:20517"/>
        <dbReference type="ChEBI" id="CHEBI:57705"/>
        <dbReference type="ChEBI" id="CHEBI:67138"/>
        <dbReference type="EC" id="5.1.3.7"/>
    </reaction>
</comment>
<dbReference type="CDD" id="cd05247">
    <property type="entry name" value="UDP_G4E_1_SDR_e"/>
    <property type="match status" value="1"/>
</dbReference>
<dbReference type="GO" id="GO:0003974">
    <property type="term" value="F:UDP-N-acetylglucosamine 4-epimerase activity"/>
    <property type="evidence" value="ECO:0007669"/>
    <property type="project" value="UniProtKB-EC"/>
</dbReference>
<dbReference type="UniPathway" id="UPA00214"/>
<comment type="similarity">
    <text evidence="7">Belongs to the NAD(P)-dependent epimerase/dehydratase family.</text>
</comment>
<dbReference type="GO" id="GO:0033499">
    <property type="term" value="P:galactose catabolic process via UDP-galactose, Leloir pathway"/>
    <property type="evidence" value="ECO:0007669"/>
    <property type="project" value="TreeGrafter"/>
</dbReference>
<evidence type="ECO:0000313" key="10">
    <source>
        <dbReference type="Proteomes" id="UP000325440"/>
    </source>
</evidence>
<keyword evidence="6 7" id="KW-0413">Isomerase</keyword>
<evidence type="ECO:0000313" key="9">
    <source>
        <dbReference type="EMBL" id="VVC38585.1"/>
    </source>
</evidence>
<dbReference type="NCBIfam" id="TIGR01179">
    <property type="entry name" value="galE"/>
    <property type="match status" value="1"/>
</dbReference>
<dbReference type="AlphaFoldDB" id="A0A5E4N7W4"/>
<evidence type="ECO:0000256" key="2">
    <source>
        <dbReference type="ARBA" id="ARBA00001911"/>
    </source>
</evidence>
<dbReference type="SUPFAM" id="SSF51735">
    <property type="entry name" value="NAD(P)-binding Rossmann-fold domains"/>
    <property type="match status" value="1"/>
</dbReference>
<evidence type="ECO:0000259" key="8">
    <source>
        <dbReference type="Pfam" id="PF16363"/>
    </source>
</evidence>
<evidence type="ECO:0000256" key="4">
    <source>
        <dbReference type="ARBA" id="ARBA00023027"/>
    </source>
</evidence>
<accession>A0A5E4N7W4</accession>
<comment type="subunit">
    <text evidence="7">Homodimer.</text>
</comment>
<keyword evidence="5" id="KW-0299">Galactose metabolism</keyword>
<evidence type="ECO:0000256" key="6">
    <source>
        <dbReference type="ARBA" id="ARBA00023235"/>
    </source>
</evidence>
<comment type="pathway">
    <text evidence="7">Carbohydrate metabolism; galactose metabolism.</text>
</comment>
<dbReference type="PANTHER" id="PTHR43725:SF31">
    <property type="entry name" value="UDP-GLUCOSE 4-EPIMERASE"/>
    <property type="match status" value="1"/>
</dbReference>
<dbReference type="OrthoDB" id="9402762at2759"/>